<proteinExistence type="predicted"/>
<evidence type="ECO:0000313" key="2">
    <source>
        <dbReference type="EMBL" id="EFN62251.1"/>
    </source>
</evidence>
<feature type="domain" description="DUF7044" evidence="1">
    <location>
        <begin position="174"/>
        <end position="219"/>
    </location>
</feature>
<protein>
    <recommendedName>
        <fullName evidence="1">DUF7044 domain-containing protein</fullName>
    </recommendedName>
</protein>
<dbReference type="InParanoid" id="E2AWF1"/>
<dbReference type="Proteomes" id="UP000000311">
    <property type="component" value="Unassembled WGS sequence"/>
</dbReference>
<name>E2AWF1_CAMFO</name>
<keyword evidence="3" id="KW-1185">Reference proteome</keyword>
<sequence>MTFYRGQLFLSPGKLDETRMLQLPRATRCRHPDIVTQALTLTIAGYTLCKGDEQERGETERDTDKERDMRMEALFRVYSFSEGKVLPPLATWEADYSYFRFVQCPFKRSPKRRGSNDKYSQLQSIYGSDHREIENRLYGYLSIDVTLRNTDFTVCAIATFRGENNPAGLDILCGCTFPEEWYGRWFQSGNTDLVTVNGSEITSKGICIEKNGDKFLVHDVFGVSQFENKSQQFYLIVINYRDFVETELIEKRSELCLNNSVKEKTDISNDRIDLSDALFIK</sequence>
<dbReference type="EMBL" id="GL443286">
    <property type="protein sequence ID" value="EFN62251.1"/>
    <property type="molecule type" value="Genomic_DNA"/>
</dbReference>
<reference evidence="2 3" key="1">
    <citation type="journal article" date="2010" name="Science">
        <title>Genomic comparison of the ants Camponotus floridanus and Harpegnathos saltator.</title>
        <authorList>
            <person name="Bonasio R."/>
            <person name="Zhang G."/>
            <person name="Ye C."/>
            <person name="Mutti N.S."/>
            <person name="Fang X."/>
            <person name="Qin N."/>
            <person name="Donahue G."/>
            <person name="Yang P."/>
            <person name="Li Q."/>
            <person name="Li C."/>
            <person name="Zhang P."/>
            <person name="Huang Z."/>
            <person name="Berger S.L."/>
            <person name="Reinberg D."/>
            <person name="Wang J."/>
            <person name="Liebig J."/>
        </authorList>
    </citation>
    <scope>NUCLEOTIDE SEQUENCE [LARGE SCALE GENOMIC DNA]</scope>
    <source>
        <strain evidence="3">C129</strain>
    </source>
</reference>
<dbReference type="AlphaFoldDB" id="E2AWF1"/>
<evidence type="ECO:0000313" key="3">
    <source>
        <dbReference type="Proteomes" id="UP000000311"/>
    </source>
</evidence>
<dbReference type="InterPro" id="IPR055472">
    <property type="entry name" value="DUF7044"/>
</dbReference>
<gene>
    <name evidence="2" type="ORF">EAG_12414</name>
</gene>
<organism evidence="3">
    <name type="scientific">Camponotus floridanus</name>
    <name type="common">Florida carpenter ant</name>
    <dbReference type="NCBI Taxonomy" id="104421"/>
    <lineage>
        <taxon>Eukaryota</taxon>
        <taxon>Metazoa</taxon>
        <taxon>Ecdysozoa</taxon>
        <taxon>Arthropoda</taxon>
        <taxon>Hexapoda</taxon>
        <taxon>Insecta</taxon>
        <taxon>Pterygota</taxon>
        <taxon>Neoptera</taxon>
        <taxon>Endopterygota</taxon>
        <taxon>Hymenoptera</taxon>
        <taxon>Apocrita</taxon>
        <taxon>Aculeata</taxon>
        <taxon>Formicoidea</taxon>
        <taxon>Formicidae</taxon>
        <taxon>Formicinae</taxon>
        <taxon>Camponotus</taxon>
    </lineage>
</organism>
<dbReference type="Pfam" id="PF23071">
    <property type="entry name" value="DUF7044"/>
    <property type="match status" value="1"/>
</dbReference>
<dbReference type="OrthoDB" id="9979716at2759"/>
<accession>E2AWF1</accession>
<evidence type="ECO:0000259" key="1">
    <source>
        <dbReference type="Pfam" id="PF23071"/>
    </source>
</evidence>